<comment type="cofactor">
    <cofactor evidence="1">
        <name>FAD</name>
        <dbReference type="ChEBI" id="CHEBI:57692"/>
    </cofactor>
</comment>
<evidence type="ECO:0000256" key="4">
    <source>
        <dbReference type="ARBA" id="ARBA00023002"/>
    </source>
</evidence>
<dbReference type="Proteomes" id="UP000326268">
    <property type="component" value="Unassembled WGS sequence"/>
</dbReference>
<dbReference type="AlphaFoldDB" id="A0A5N7A8P8"/>
<evidence type="ECO:0000256" key="2">
    <source>
        <dbReference type="ARBA" id="ARBA00022630"/>
    </source>
</evidence>
<proteinExistence type="predicted"/>
<dbReference type="GO" id="GO:0071949">
    <property type="term" value="F:FAD binding"/>
    <property type="evidence" value="ECO:0007669"/>
    <property type="project" value="InterPro"/>
</dbReference>
<dbReference type="PANTHER" id="PTHR43004:SF19">
    <property type="entry name" value="BINDING MONOOXYGENASE, PUTATIVE (JCVI)-RELATED"/>
    <property type="match status" value="1"/>
</dbReference>
<keyword evidence="4" id="KW-0560">Oxidoreductase</keyword>
<reference evidence="8 9" key="1">
    <citation type="submission" date="2019-04" db="EMBL/GenBank/DDBJ databases">
        <title>Friends and foes A comparative genomics studyof 23 Aspergillus species from section Flavi.</title>
        <authorList>
            <consortium name="DOE Joint Genome Institute"/>
            <person name="Kjaerbolling I."/>
            <person name="Vesth T."/>
            <person name="Frisvad J.C."/>
            <person name="Nybo J.L."/>
            <person name="Theobald S."/>
            <person name="Kildgaard S."/>
            <person name="Isbrandt T."/>
            <person name="Kuo A."/>
            <person name="Sato A."/>
            <person name="Lyhne E.K."/>
            <person name="Kogle M.E."/>
            <person name="Wiebenga A."/>
            <person name="Kun R.S."/>
            <person name="Lubbers R.J."/>
            <person name="Makela M.R."/>
            <person name="Barry K."/>
            <person name="Chovatia M."/>
            <person name="Clum A."/>
            <person name="Daum C."/>
            <person name="Haridas S."/>
            <person name="He G."/>
            <person name="LaButti K."/>
            <person name="Lipzen A."/>
            <person name="Mondo S."/>
            <person name="Riley R."/>
            <person name="Salamov A."/>
            <person name="Simmons B.A."/>
            <person name="Magnuson J.K."/>
            <person name="Henrissat B."/>
            <person name="Mortensen U.H."/>
            <person name="Larsen T.O."/>
            <person name="Devries R.P."/>
            <person name="Grigoriev I.V."/>
            <person name="Machida M."/>
            <person name="Baker S.E."/>
            <person name="Andersen M.R."/>
        </authorList>
    </citation>
    <scope>NUCLEOTIDE SEQUENCE [LARGE SCALE GENOMIC DNA]</scope>
    <source>
        <strain evidence="8 9">CBS 763.97</strain>
    </source>
</reference>
<feature type="region of interest" description="Disordered" evidence="5">
    <location>
        <begin position="777"/>
        <end position="807"/>
    </location>
</feature>
<dbReference type="Gene3D" id="3.30.9.10">
    <property type="entry name" value="D-Amino Acid Oxidase, subunit A, domain 2"/>
    <property type="match status" value="1"/>
</dbReference>
<evidence type="ECO:0000256" key="5">
    <source>
        <dbReference type="SAM" id="MobiDB-lite"/>
    </source>
</evidence>
<feature type="domain" description="FAD-binding" evidence="6">
    <location>
        <begin position="695"/>
        <end position="1040"/>
    </location>
</feature>
<dbReference type="GeneID" id="43659929"/>
<accession>A0A5N7A8P8</accession>
<dbReference type="Gene3D" id="3.40.30.120">
    <property type="match status" value="1"/>
</dbReference>
<dbReference type="Gene3D" id="3.50.50.60">
    <property type="entry name" value="FAD/NAD(P)-binding domain"/>
    <property type="match status" value="1"/>
</dbReference>
<evidence type="ECO:0000256" key="1">
    <source>
        <dbReference type="ARBA" id="ARBA00001974"/>
    </source>
</evidence>
<dbReference type="InterPro" id="IPR036188">
    <property type="entry name" value="FAD/NAD-bd_sf"/>
</dbReference>
<keyword evidence="3" id="KW-0274">FAD</keyword>
<dbReference type="InterPro" id="IPR002938">
    <property type="entry name" value="FAD-bd"/>
</dbReference>
<organism evidence="8 9">
    <name type="scientific">Aspergillus caelatus</name>
    <dbReference type="NCBI Taxonomy" id="61420"/>
    <lineage>
        <taxon>Eukaryota</taxon>
        <taxon>Fungi</taxon>
        <taxon>Dikarya</taxon>
        <taxon>Ascomycota</taxon>
        <taxon>Pezizomycotina</taxon>
        <taxon>Eurotiomycetes</taxon>
        <taxon>Eurotiomycetidae</taxon>
        <taxon>Eurotiales</taxon>
        <taxon>Aspergillaceae</taxon>
        <taxon>Aspergillus</taxon>
        <taxon>Aspergillus subgen. Circumdati</taxon>
    </lineage>
</organism>
<dbReference type="PANTHER" id="PTHR43004">
    <property type="entry name" value="TRK SYSTEM POTASSIUM UPTAKE PROTEIN"/>
    <property type="match status" value="1"/>
</dbReference>
<evidence type="ECO:0000313" key="9">
    <source>
        <dbReference type="Proteomes" id="UP000326268"/>
    </source>
</evidence>
<feature type="domain" description="Heterokaryon incompatibility" evidence="7">
    <location>
        <begin position="158"/>
        <end position="293"/>
    </location>
</feature>
<dbReference type="InterPro" id="IPR010730">
    <property type="entry name" value="HET"/>
</dbReference>
<dbReference type="OrthoDB" id="2690153at2759"/>
<name>A0A5N7A8P8_9EURO</name>
<dbReference type="RefSeq" id="XP_031929322.1">
    <property type="nucleotide sequence ID" value="XM_032075483.1"/>
</dbReference>
<dbReference type="PRINTS" id="PR00420">
    <property type="entry name" value="RNGMNOXGNASE"/>
</dbReference>
<dbReference type="Pfam" id="PF01494">
    <property type="entry name" value="FAD_binding_3"/>
    <property type="match status" value="1"/>
</dbReference>
<dbReference type="Pfam" id="PF06985">
    <property type="entry name" value="HET"/>
    <property type="match status" value="1"/>
</dbReference>
<dbReference type="SUPFAM" id="SSF51905">
    <property type="entry name" value="FAD/NAD(P)-binding domain"/>
    <property type="match status" value="1"/>
</dbReference>
<dbReference type="EMBL" id="ML737616">
    <property type="protein sequence ID" value="KAE8366241.1"/>
    <property type="molecule type" value="Genomic_DNA"/>
</dbReference>
<dbReference type="GO" id="GO:0016709">
    <property type="term" value="F:oxidoreductase activity, acting on paired donors, with incorporation or reduction of molecular oxygen, NAD(P)H as one donor, and incorporation of one atom of oxygen"/>
    <property type="evidence" value="ECO:0007669"/>
    <property type="project" value="UniProtKB-ARBA"/>
</dbReference>
<keyword evidence="9" id="KW-1185">Reference proteome</keyword>
<gene>
    <name evidence="8" type="ORF">BDV27DRAFT_171012</name>
</gene>
<keyword evidence="2" id="KW-0285">Flavoprotein</keyword>
<dbReference type="InterPro" id="IPR050641">
    <property type="entry name" value="RIFMO-like"/>
</dbReference>
<dbReference type="Pfam" id="PF21274">
    <property type="entry name" value="Rng_hyd_C"/>
    <property type="match status" value="1"/>
</dbReference>
<sequence>MIDDQQQTLCSRCQTISLDDLFRNVTSWELVEPDPSLVFERTTEWANSTCSLCNFFLDMVPPEERNTCPRISIYRARLSTRNGSANNTPLNAPDVTPRTTLLIQTHSGGPTLSQLPFVNYSKAPETPKIPREEMDVLPLSVIDCHKREIVPVRGPCEYVALSYVWGQTAAQEVPKGNSLPPHLPCTVEDAMTVVREVGLQYLWVDRYCLDQSNKAEFEAQLNQMADIYRNALITIIGAAGSNGGYGLPGVSSRPRFKQPCIKIGDYTLWSSMTDPRKLVRESPWMTRAWTYQEGVFSRNWIAFTDEQVFFQRSNEEQTIMERWWKTSCEMFPHGGLGADANCPLLNMYDKVWQNEGAIHQLLAQYTARRLTYQSDAINGTLGLLKRCENGPYRMNHYFGIPILGPLVSHRKAMGRDPSRSWPLTEAFLVNLCWKTRGTGPRRAEFPSWSWAGWQAVYEGSAQPLAHNGLTGRSLTNVKLLVEMEEDLVDWEAMCNMINWDLYQDLTSLPRELYMQVPTVPLTLCREVRGTGDGFAGHAADLTPMPWCAVLSDNECEVLIEVNLVDEEVASTLQTADSVSLKGIILRQLDPHAAQEYNPYDNQVWAFALVVLEEKNGATRVGSLELRPDNYSVRWKYHVDHSGVKNEKCWVRDVLKDYVDCEKRKNILWSDVDIPPSSGASSGPNSSILAPSVHQPVIIVGASLVGLSAALCLSNHKVPTIVLEKHASIAKHPRAIGFTARTLEIYRWLGIADEIPEIPKDFNLMRARVESMTGKWFESTSWSDTGSSNKKSSQELPATKKQYSPSRGAALPQDQLEAILQATAIERGVDIRRQHRVTNVEQSQSGVSVTACDPQNREMRIEGSYLIAADGNRSTVRELLQIPRNGRGHMQTMRSVLFRAPLEQYMQGVHQFSIDQPDLKAFMTTYNDGRWVLMFHDDVERDEPTLRSAINQAIGRSDLPVDIITTGRWDLAALVADTFQSGRVFLAGDAAHTLPPNRGGYGANTGIHDVDNLAWKLAAVLAGKSSPELLDTYDAERRPVALLRHDQIFARADYKVHLDKATPAGKKLDDDAMEFGQLYLSNGFIGAENNLPRALKPDEWAGQPGTHVPHFWVTQDENPVSILDVVGEDSWTLVSESVEWEEVVAQVNLGSSITLNHICIGRDVQFTDEGSFQEALGVSATGASLLRPDGYIAWRTKELPENPAKCLDDIVAQVAFRVNSH</sequence>
<evidence type="ECO:0000313" key="8">
    <source>
        <dbReference type="EMBL" id="KAE8366241.1"/>
    </source>
</evidence>
<feature type="compositionally biased region" description="Polar residues" evidence="5">
    <location>
        <begin position="777"/>
        <end position="804"/>
    </location>
</feature>
<evidence type="ECO:0000259" key="6">
    <source>
        <dbReference type="Pfam" id="PF01494"/>
    </source>
</evidence>
<evidence type="ECO:0000259" key="7">
    <source>
        <dbReference type="Pfam" id="PF06985"/>
    </source>
</evidence>
<evidence type="ECO:0000256" key="3">
    <source>
        <dbReference type="ARBA" id="ARBA00022827"/>
    </source>
</evidence>
<protein>
    <submittedName>
        <fullName evidence="8">FAD binding domain-containing protein</fullName>
    </submittedName>
</protein>